<dbReference type="EMBL" id="LUFC02001048">
    <property type="protein sequence ID" value="KAF4487805.1"/>
    <property type="molecule type" value="Genomic_DNA"/>
</dbReference>
<proteinExistence type="predicted"/>
<sequence length="533" mass="60825">MGDHKSQAKAKIEDISNGINTLKIRSRRSKRRPRKSLGEALHSFDESAVTLSEQAATVVKLLCADGTLKERDAESICLVQTRGLQLARLAQLLIDSAIPALVRQVICLDAKTTFAVDDLLEYFKKPIENITQGVIGTSGSDDVLWKMAVECYCQAASPSGELNPVHYLASRKPPESEDKEEDWVNFWICSLCKFSSDPTLFEPKRNFIFGESNNKPPERMARYLFRTYDKHSMGLNTDKVIASVLSVRGEASRYKVDMLSMDRQEASEMLHHHLHKGRFSTLETRNIVSWSSSLIFVIQYANYRFCNPEIGPPGDIHICALDTSKFPRGQFARDKWLLNWFSSARLSDDEISFRNLRLNISDYNNGEYLSQGKLHIEGRSCTLSVQGLANAGLWDLYPAFNVDDAEPTDPVRKKWPKYVKYLRHKWLAPRKTTKTEVQCALNIAQECFPGFEQDDMALLLLSFRERKLHRENPSFQNPFADELLPVSVDDAIFEEPAEVNRYSTLRKRLSELSEASGERGMRLFEQLYELEDT</sequence>
<dbReference type="AlphaFoldDB" id="A0A9P5B5W1"/>
<dbReference type="OrthoDB" id="4152607at2759"/>
<evidence type="ECO:0000313" key="3">
    <source>
        <dbReference type="Proteomes" id="UP000737391"/>
    </source>
</evidence>
<dbReference type="Proteomes" id="UP000737391">
    <property type="component" value="Unassembled WGS sequence"/>
</dbReference>
<reference evidence="2" key="1">
    <citation type="submission" date="2020-01" db="EMBL/GenBank/DDBJ databases">
        <title>Identification and distribution of gene clusters putatively required for synthesis of sphingolipid metabolism inhibitors in phylogenetically diverse species of the filamentous fungus Fusarium.</title>
        <authorList>
            <person name="Kim H.-S."/>
            <person name="Busman M."/>
            <person name="Brown D.W."/>
            <person name="Divon H."/>
            <person name="Uhlig S."/>
            <person name="Proctor R.H."/>
        </authorList>
    </citation>
    <scope>NUCLEOTIDE SEQUENCE</scope>
    <source>
        <strain evidence="2">NRRL 31653</strain>
    </source>
</reference>
<protein>
    <recommendedName>
        <fullName evidence="1">DUF7587 domain-containing protein</fullName>
    </recommendedName>
</protein>
<organism evidence="2 3">
    <name type="scientific">Fusarium agapanthi</name>
    <dbReference type="NCBI Taxonomy" id="1803897"/>
    <lineage>
        <taxon>Eukaryota</taxon>
        <taxon>Fungi</taxon>
        <taxon>Dikarya</taxon>
        <taxon>Ascomycota</taxon>
        <taxon>Pezizomycotina</taxon>
        <taxon>Sordariomycetes</taxon>
        <taxon>Hypocreomycetidae</taxon>
        <taxon>Hypocreales</taxon>
        <taxon>Nectriaceae</taxon>
        <taxon>Fusarium</taxon>
        <taxon>Fusarium fujikuroi species complex</taxon>
    </lineage>
</organism>
<dbReference type="Pfam" id="PF24494">
    <property type="entry name" value="DUF7587"/>
    <property type="match status" value="1"/>
</dbReference>
<dbReference type="InterPro" id="IPR056009">
    <property type="entry name" value="DUF7587"/>
</dbReference>
<keyword evidence="3" id="KW-1185">Reference proteome</keyword>
<name>A0A9P5B5W1_9HYPO</name>
<evidence type="ECO:0000259" key="1">
    <source>
        <dbReference type="Pfam" id="PF24494"/>
    </source>
</evidence>
<evidence type="ECO:0000313" key="2">
    <source>
        <dbReference type="EMBL" id="KAF4487805.1"/>
    </source>
</evidence>
<feature type="domain" description="DUF7587" evidence="1">
    <location>
        <begin position="220"/>
        <end position="341"/>
    </location>
</feature>
<gene>
    <name evidence="2" type="ORF">FAGAP_11341</name>
</gene>
<comment type="caution">
    <text evidence="2">The sequence shown here is derived from an EMBL/GenBank/DDBJ whole genome shotgun (WGS) entry which is preliminary data.</text>
</comment>
<accession>A0A9P5B5W1</accession>